<gene>
    <name evidence="2" type="ORF">K505DRAFT_325335</name>
</gene>
<dbReference type="EMBL" id="MU001919">
    <property type="protein sequence ID" value="KAF2793674.1"/>
    <property type="molecule type" value="Genomic_DNA"/>
</dbReference>
<reference evidence="2" key="1">
    <citation type="journal article" date="2020" name="Stud. Mycol.">
        <title>101 Dothideomycetes genomes: a test case for predicting lifestyles and emergence of pathogens.</title>
        <authorList>
            <person name="Haridas S."/>
            <person name="Albert R."/>
            <person name="Binder M."/>
            <person name="Bloem J."/>
            <person name="Labutti K."/>
            <person name="Salamov A."/>
            <person name="Andreopoulos B."/>
            <person name="Baker S."/>
            <person name="Barry K."/>
            <person name="Bills G."/>
            <person name="Bluhm B."/>
            <person name="Cannon C."/>
            <person name="Castanera R."/>
            <person name="Culley D."/>
            <person name="Daum C."/>
            <person name="Ezra D."/>
            <person name="Gonzalez J."/>
            <person name="Henrissat B."/>
            <person name="Kuo A."/>
            <person name="Liang C."/>
            <person name="Lipzen A."/>
            <person name="Lutzoni F."/>
            <person name="Magnuson J."/>
            <person name="Mondo S."/>
            <person name="Nolan M."/>
            <person name="Ohm R."/>
            <person name="Pangilinan J."/>
            <person name="Park H.-J."/>
            <person name="Ramirez L."/>
            <person name="Alfaro M."/>
            <person name="Sun H."/>
            <person name="Tritt A."/>
            <person name="Yoshinaga Y."/>
            <person name="Zwiers L.-H."/>
            <person name="Turgeon B."/>
            <person name="Goodwin S."/>
            <person name="Spatafora J."/>
            <person name="Crous P."/>
            <person name="Grigoriev I."/>
        </authorList>
    </citation>
    <scope>NUCLEOTIDE SEQUENCE</scope>
    <source>
        <strain evidence="2">CBS 109.77</strain>
    </source>
</reference>
<dbReference type="GO" id="GO:0016491">
    <property type="term" value="F:oxidoreductase activity"/>
    <property type="evidence" value="ECO:0007669"/>
    <property type="project" value="UniProtKB-KW"/>
</dbReference>
<protein>
    <recommendedName>
        <fullName evidence="4">HypA-like protein</fullName>
    </recommendedName>
</protein>
<keyword evidence="3" id="KW-1185">Reference proteome</keyword>
<evidence type="ECO:0000313" key="3">
    <source>
        <dbReference type="Proteomes" id="UP000799757"/>
    </source>
</evidence>
<dbReference type="Pfam" id="PF14027">
    <property type="entry name" value="Questin_oxidase"/>
    <property type="match status" value="1"/>
</dbReference>
<name>A0A6A6XBY8_9PLEO</name>
<accession>A0A6A6XBY8</accession>
<sequence length="441" mass="49525">MATASKIHLSPEQKPEFYVQGISAEAAETASQLLQENHEKHHIFFNKSGFHNHIAHHLLTLYALNATPAQLRKAYADNVSYQRPPVALEQSVVEDMHVTDRFKTYLGKEKYYHDFLVFFKKEIEKHGWEDVVKEYVFQGDERADDILVRMFAGFLHPIIHLGFGIEFAQPAIIAEALAQACVHDSWIGSLFHSCEAAAAKSPDLPARSIVELLQEIREDEKLSKAAHYEDGNKIRDGVLKRAGEEMVRVASRYKAPEDELQQRTAEMINAAVYFTSASQHPPHIPKFDFYYIHSANASLFFTRFQTLSFLAPATRARLLEWKVRFDLAMYASRACPRLDLSSATDYASRQQAASWADVFARVCALSDDGHAAKLVRVLAHGEGACAGFEDAGGFVVKGGVWRVLGNMAVDSVEAAGPKWVRSAGFEEVWRDVPEREEGARL</sequence>
<evidence type="ECO:0000256" key="1">
    <source>
        <dbReference type="ARBA" id="ARBA00023002"/>
    </source>
</evidence>
<dbReference type="InterPro" id="IPR025337">
    <property type="entry name" value="Questin_oxidase-like"/>
</dbReference>
<dbReference type="OrthoDB" id="10004862at2759"/>
<dbReference type="PANTHER" id="PTHR35870">
    <property type="entry name" value="PROTEIN, PUTATIVE (AFU_ORTHOLOGUE AFUA_5G03330)-RELATED"/>
    <property type="match status" value="1"/>
</dbReference>
<organism evidence="2 3">
    <name type="scientific">Melanomma pulvis-pyrius CBS 109.77</name>
    <dbReference type="NCBI Taxonomy" id="1314802"/>
    <lineage>
        <taxon>Eukaryota</taxon>
        <taxon>Fungi</taxon>
        <taxon>Dikarya</taxon>
        <taxon>Ascomycota</taxon>
        <taxon>Pezizomycotina</taxon>
        <taxon>Dothideomycetes</taxon>
        <taxon>Pleosporomycetidae</taxon>
        <taxon>Pleosporales</taxon>
        <taxon>Melanommataceae</taxon>
        <taxon>Melanomma</taxon>
    </lineage>
</organism>
<evidence type="ECO:0008006" key="4">
    <source>
        <dbReference type="Google" id="ProtNLM"/>
    </source>
</evidence>
<proteinExistence type="predicted"/>
<keyword evidence="1" id="KW-0560">Oxidoreductase</keyword>
<dbReference type="PANTHER" id="PTHR35870:SF1">
    <property type="entry name" value="PROTEIN, PUTATIVE (AFU_ORTHOLOGUE AFUA_5G03330)-RELATED"/>
    <property type="match status" value="1"/>
</dbReference>
<dbReference type="Proteomes" id="UP000799757">
    <property type="component" value="Unassembled WGS sequence"/>
</dbReference>
<evidence type="ECO:0000313" key="2">
    <source>
        <dbReference type="EMBL" id="KAF2793674.1"/>
    </source>
</evidence>
<dbReference type="AlphaFoldDB" id="A0A6A6XBY8"/>